<dbReference type="AlphaFoldDB" id="A0A0H5R6H9"/>
<proteinExistence type="predicted"/>
<accession>A0A0H5R6H9</accession>
<evidence type="ECO:0008006" key="2">
    <source>
        <dbReference type="Google" id="ProtNLM"/>
    </source>
</evidence>
<feature type="non-terminal residue" evidence="1">
    <location>
        <position position="1"/>
    </location>
</feature>
<dbReference type="InterPro" id="IPR016031">
    <property type="entry name" value="Trp_RNA-bd_attenuator-like_dom"/>
</dbReference>
<sequence>SSSGVVFNFSSCDIVISTMSIATKPSAQTDSATDNLTVNKPAAIQRSPKFSVVDGATGALLRVTLPPGAMVHGLVSGFISSSSSVLSQRAKGPRSKFTALRDYWSADVEKDAELLIGASYPCSIHLIQVDRILRVRPETIIACDSTINFKWTSWTRSTWVEVSGSGMLAIYSLGCIQRLSSVNECGQVACLRLLAYASDSKKSVGGDSQLWIPGTDATCWVTSSRYGPMGLGTGSAPKAARQRISFGTWRSISLQIFLLSLLALLLIVFSESLESFSSGLSFDTNVWTDKFTKYVMKMAKQGGYQ</sequence>
<organism evidence="1">
    <name type="scientific">Spongospora subterranea</name>
    <dbReference type="NCBI Taxonomy" id="70186"/>
    <lineage>
        <taxon>Eukaryota</taxon>
        <taxon>Sar</taxon>
        <taxon>Rhizaria</taxon>
        <taxon>Endomyxa</taxon>
        <taxon>Phytomyxea</taxon>
        <taxon>Plasmodiophorida</taxon>
        <taxon>Plasmodiophoridae</taxon>
        <taxon>Spongospora</taxon>
    </lineage>
</organism>
<dbReference type="EMBL" id="HACM01008994">
    <property type="protein sequence ID" value="CRZ09436.1"/>
    <property type="molecule type" value="Transcribed_RNA"/>
</dbReference>
<evidence type="ECO:0000313" key="1">
    <source>
        <dbReference type="EMBL" id="CRZ09436.1"/>
    </source>
</evidence>
<reference evidence="1" key="1">
    <citation type="submission" date="2015-04" db="EMBL/GenBank/DDBJ databases">
        <title>The genome sequence of the plant pathogenic Rhizarian Plasmodiophora brassicae reveals insights in its biotrophic life cycle and the origin of chitin synthesis.</title>
        <authorList>
            <person name="Schwelm A."/>
            <person name="Fogelqvist J."/>
            <person name="Knaust A."/>
            <person name="Julke S."/>
            <person name="Lilja T."/>
            <person name="Dhandapani V."/>
            <person name="Bonilla-Rosso G."/>
            <person name="Karlsson M."/>
            <person name="Shevchenko A."/>
            <person name="Choi S.R."/>
            <person name="Kim H.G."/>
            <person name="Park J.Y."/>
            <person name="Lim Y.P."/>
            <person name="Ludwig-Muller J."/>
            <person name="Dixelius C."/>
        </authorList>
    </citation>
    <scope>NUCLEOTIDE SEQUENCE</scope>
    <source>
        <tissue evidence="1">Potato root galls</tissue>
    </source>
</reference>
<protein>
    <recommendedName>
        <fullName evidence="2">Altered inheritance of mitochondria protein 24, mitochondrial</fullName>
    </recommendedName>
</protein>
<dbReference type="SUPFAM" id="SSF51219">
    <property type="entry name" value="TRAP-like"/>
    <property type="match status" value="1"/>
</dbReference>
<name>A0A0H5R6H9_9EUKA</name>